<proteinExistence type="predicted"/>
<accession>A0A498HSZ4</accession>
<evidence type="ECO:0000313" key="1">
    <source>
        <dbReference type="EMBL" id="RXH72685.1"/>
    </source>
</evidence>
<name>A0A498HSZ4_MALDO</name>
<keyword evidence="2" id="KW-1185">Reference proteome</keyword>
<sequence>MPDLSAPTTHASCMREVGRVHRETQVNGSEESLNSAGLGVPAIFGGATLNGLAATPILGYPFSHRI</sequence>
<organism evidence="1 2">
    <name type="scientific">Malus domestica</name>
    <name type="common">Apple</name>
    <name type="synonym">Pyrus malus</name>
    <dbReference type="NCBI Taxonomy" id="3750"/>
    <lineage>
        <taxon>Eukaryota</taxon>
        <taxon>Viridiplantae</taxon>
        <taxon>Streptophyta</taxon>
        <taxon>Embryophyta</taxon>
        <taxon>Tracheophyta</taxon>
        <taxon>Spermatophyta</taxon>
        <taxon>Magnoliopsida</taxon>
        <taxon>eudicotyledons</taxon>
        <taxon>Gunneridae</taxon>
        <taxon>Pentapetalae</taxon>
        <taxon>rosids</taxon>
        <taxon>fabids</taxon>
        <taxon>Rosales</taxon>
        <taxon>Rosaceae</taxon>
        <taxon>Amygdaloideae</taxon>
        <taxon>Maleae</taxon>
        <taxon>Malus</taxon>
    </lineage>
</organism>
<reference evidence="1 2" key="1">
    <citation type="submission" date="2018-10" db="EMBL/GenBank/DDBJ databases">
        <title>A high-quality apple genome assembly.</title>
        <authorList>
            <person name="Hu J."/>
        </authorList>
    </citation>
    <scope>NUCLEOTIDE SEQUENCE [LARGE SCALE GENOMIC DNA]</scope>
    <source>
        <strain evidence="2">cv. HFTH1</strain>
        <tissue evidence="1">Young leaf</tissue>
    </source>
</reference>
<comment type="caution">
    <text evidence="1">The sequence shown here is derived from an EMBL/GenBank/DDBJ whole genome shotgun (WGS) entry which is preliminary data.</text>
</comment>
<evidence type="ECO:0000313" key="2">
    <source>
        <dbReference type="Proteomes" id="UP000290289"/>
    </source>
</evidence>
<dbReference type="EMBL" id="RDQH01000341">
    <property type="protein sequence ID" value="RXH72685.1"/>
    <property type="molecule type" value="Genomic_DNA"/>
</dbReference>
<gene>
    <name evidence="1" type="ORF">DVH24_012369</name>
</gene>
<protein>
    <submittedName>
        <fullName evidence="1">Uncharacterized protein</fullName>
    </submittedName>
</protein>
<dbReference type="Proteomes" id="UP000290289">
    <property type="component" value="Chromosome 15"/>
</dbReference>
<dbReference type="AlphaFoldDB" id="A0A498HSZ4"/>